<comment type="caution">
    <text evidence="1">The sequence shown here is derived from an EMBL/GenBank/DDBJ whole genome shotgun (WGS) entry which is preliminary data.</text>
</comment>
<name>A0A9P6AJK5_9AGAM</name>
<sequence length="243" mass="27444">MADQAVLVFVLDYVKKSKPSNLMAVTQSPCDGHVGVEETMIPNPRHVKWLILLMNLVKTWDMDSIELHLPHIRDSDVVFLNPLSSITIHIPVEFLKVKRKDEAQVLHKETPTLHEWKLECWHPRPESICNHADSTLLSPHPCDQCGDVEELSPACPQHAKPMNLFKDLSRLAEKSPMATYLPLYKQTHINPTDSSLSGYVELPPLVAVIVCEVFEDPGVILEKEEQLRRGICAESESPDAHNI</sequence>
<gene>
    <name evidence="1" type="ORF">BS47DRAFT_1399088</name>
</gene>
<dbReference type="AlphaFoldDB" id="A0A9P6AJK5"/>
<dbReference type="EMBL" id="MU129095">
    <property type="protein sequence ID" value="KAF9506908.1"/>
    <property type="molecule type" value="Genomic_DNA"/>
</dbReference>
<organism evidence="1 2">
    <name type="scientific">Hydnum rufescens UP504</name>
    <dbReference type="NCBI Taxonomy" id="1448309"/>
    <lineage>
        <taxon>Eukaryota</taxon>
        <taxon>Fungi</taxon>
        <taxon>Dikarya</taxon>
        <taxon>Basidiomycota</taxon>
        <taxon>Agaricomycotina</taxon>
        <taxon>Agaricomycetes</taxon>
        <taxon>Cantharellales</taxon>
        <taxon>Hydnaceae</taxon>
        <taxon>Hydnum</taxon>
    </lineage>
</organism>
<dbReference type="Proteomes" id="UP000886523">
    <property type="component" value="Unassembled WGS sequence"/>
</dbReference>
<accession>A0A9P6AJK5</accession>
<protein>
    <submittedName>
        <fullName evidence="1">Uncharacterized protein</fullName>
    </submittedName>
</protein>
<evidence type="ECO:0000313" key="1">
    <source>
        <dbReference type="EMBL" id="KAF9506908.1"/>
    </source>
</evidence>
<evidence type="ECO:0000313" key="2">
    <source>
        <dbReference type="Proteomes" id="UP000886523"/>
    </source>
</evidence>
<reference evidence="1" key="1">
    <citation type="journal article" date="2020" name="Nat. Commun.">
        <title>Large-scale genome sequencing of mycorrhizal fungi provides insights into the early evolution of symbiotic traits.</title>
        <authorList>
            <person name="Miyauchi S."/>
            <person name="Kiss E."/>
            <person name="Kuo A."/>
            <person name="Drula E."/>
            <person name="Kohler A."/>
            <person name="Sanchez-Garcia M."/>
            <person name="Morin E."/>
            <person name="Andreopoulos B."/>
            <person name="Barry K.W."/>
            <person name="Bonito G."/>
            <person name="Buee M."/>
            <person name="Carver A."/>
            <person name="Chen C."/>
            <person name="Cichocki N."/>
            <person name="Clum A."/>
            <person name="Culley D."/>
            <person name="Crous P.W."/>
            <person name="Fauchery L."/>
            <person name="Girlanda M."/>
            <person name="Hayes R.D."/>
            <person name="Keri Z."/>
            <person name="LaButti K."/>
            <person name="Lipzen A."/>
            <person name="Lombard V."/>
            <person name="Magnuson J."/>
            <person name="Maillard F."/>
            <person name="Murat C."/>
            <person name="Nolan M."/>
            <person name="Ohm R.A."/>
            <person name="Pangilinan J."/>
            <person name="Pereira M.F."/>
            <person name="Perotto S."/>
            <person name="Peter M."/>
            <person name="Pfister S."/>
            <person name="Riley R."/>
            <person name="Sitrit Y."/>
            <person name="Stielow J.B."/>
            <person name="Szollosi G."/>
            <person name="Zifcakova L."/>
            <person name="Stursova M."/>
            <person name="Spatafora J.W."/>
            <person name="Tedersoo L."/>
            <person name="Vaario L.M."/>
            <person name="Yamada A."/>
            <person name="Yan M."/>
            <person name="Wang P."/>
            <person name="Xu J."/>
            <person name="Bruns T."/>
            <person name="Baldrian P."/>
            <person name="Vilgalys R."/>
            <person name="Dunand C."/>
            <person name="Henrissat B."/>
            <person name="Grigoriev I.V."/>
            <person name="Hibbett D."/>
            <person name="Nagy L.G."/>
            <person name="Martin F.M."/>
        </authorList>
    </citation>
    <scope>NUCLEOTIDE SEQUENCE</scope>
    <source>
        <strain evidence="1">UP504</strain>
    </source>
</reference>
<keyword evidence="2" id="KW-1185">Reference proteome</keyword>
<proteinExistence type="predicted"/>